<dbReference type="AlphaFoldDB" id="A0A9Q1C769"/>
<sequence>MDDRGYFIGSVRRFESAKEDWVMYQKRLEIWLKANKISDNDKVDVFLAMIGSEAFEVVLNHITPEDPSEKSYQELTNILDKYYAATRNQIALRLKFLSRKQQPNETIADYILELKKLSRHCGGLANSKVQAKLLQKGDSLTWKTAHEDALAIETALKDSKKLSGLSEGSGKTVDKSGSSDLTRIVLKMAEIRRIRIKKSQEEPTEVKRLVIPGDIITSDSDYMRGHGTYLDDNKLLATVAGVVETVNKLIHVNPMKTRYYGEVGDVVVGRVAEVSQNRWKIDTNSRLNSILMLSSVNLPGGELRRRSAKDELNMREYLQEGDLVSAEVQSVYGDGSLSLHTRSLKYGKLGQGILVKVSPMIVKRSKTHMHNLECGASIILGNNGYIWISPILSQDEDAHDGGFIQNLEPVPLEDRETLVRLKNCILALAAQNVMLFDTCILYCYESSMRYSVSELLIPETMEDVVEETLQRLEQGGT</sequence>
<dbReference type="FunFam" id="2.40.50.140:FF:000038">
    <property type="entry name" value="Exosome complex component RRP4"/>
    <property type="match status" value="1"/>
</dbReference>
<dbReference type="GO" id="GO:0071035">
    <property type="term" value="P:nuclear polyadenylation-dependent rRNA catabolic process"/>
    <property type="evidence" value="ECO:0007669"/>
    <property type="project" value="TreeGrafter"/>
</dbReference>
<evidence type="ECO:0000256" key="5">
    <source>
        <dbReference type="ARBA" id="ARBA00022884"/>
    </source>
</evidence>
<dbReference type="GO" id="GO:0003723">
    <property type="term" value="F:RNA binding"/>
    <property type="evidence" value="ECO:0007669"/>
    <property type="project" value="UniProtKB-KW"/>
</dbReference>
<evidence type="ECO:0000256" key="2">
    <source>
        <dbReference type="ARBA" id="ARBA00009155"/>
    </source>
</evidence>
<dbReference type="GO" id="GO:0071038">
    <property type="term" value="P:TRAMP-dependent tRNA surveillance pathway"/>
    <property type="evidence" value="ECO:0007669"/>
    <property type="project" value="TreeGrafter"/>
</dbReference>
<dbReference type="Pfam" id="PF21266">
    <property type="entry name" value="S1_RRP4"/>
    <property type="match status" value="1"/>
</dbReference>
<dbReference type="InterPro" id="IPR003029">
    <property type="entry name" value="S1_domain"/>
</dbReference>
<comment type="similarity">
    <text evidence="2">Belongs to the RRP4 family.</text>
</comment>
<dbReference type="EMBL" id="JAIZAY010000007">
    <property type="protein sequence ID" value="KAJ8039473.1"/>
    <property type="molecule type" value="Genomic_DNA"/>
</dbReference>
<comment type="caution">
    <text evidence="8">The sequence shown here is derived from an EMBL/GenBank/DDBJ whole genome shotgun (WGS) entry which is preliminary data.</text>
</comment>
<keyword evidence="3" id="KW-0698">rRNA processing</keyword>
<dbReference type="InterPro" id="IPR036612">
    <property type="entry name" value="KH_dom_type_1_sf"/>
</dbReference>
<evidence type="ECO:0000256" key="6">
    <source>
        <dbReference type="ARBA" id="ARBA00023242"/>
    </source>
</evidence>
<proteinExistence type="inferred from homology"/>
<dbReference type="GO" id="GO:0034475">
    <property type="term" value="P:U4 snRNA 3'-end processing"/>
    <property type="evidence" value="ECO:0007669"/>
    <property type="project" value="TreeGrafter"/>
</dbReference>
<dbReference type="Gene3D" id="2.40.50.140">
    <property type="entry name" value="Nucleic acid-binding proteins"/>
    <property type="match status" value="1"/>
</dbReference>
<keyword evidence="4" id="KW-0271">Exosome</keyword>
<organism evidence="8 9">
    <name type="scientific">Holothuria leucospilota</name>
    <name type="common">Black long sea cucumber</name>
    <name type="synonym">Mertensiothuria leucospilota</name>
    <dbReference type="NCBI Taxonomy" id="206669"/>
    <lineage>
        <taxon>Eukaryota</taxon>
        <taxon>Metazoa</taxon>
        <taxon>Echinodermata</taxon>
        <taxon>Eleutherozoa</taxon>
        <taxon>Echinozoa</taxon>
        <taxon>Holothuroidea</taxon>
        <taxon>Aspidochirotacea</taxon>
        <taxon>Aspidochirotida</taxon>
        <taxon>Holothuriidae</taxon>
        <taxon>Holothuria</taxon>
    </lineage>
</organism>
<dbReference type="InterPro" id="IPR012340">
    <property type="entry name" value="NA-bd_OB-fold"/>
</dbReference>
<dbReference type="PANTHER" id="PTHR21321:SF4">
    <property type="entry name" value="EXOSOME COMPLEX COMPONENT RRP4"/>
    <property type="match status" value="1"/>
</dbReference>
<evidence type="ECO:0000256" key="1">
    <source>
        <dbReference type="ARBA" id="ARBA00004123"/>
    </source>
</evidence>
<dbReference type="InterPro" id="IPR026699">
    <property type="entry name" value="Exosome_RNA_bind1/RRP40/RRP4"/>
</dbReference>
<dbReference type="CDD" id="cd22525">
    <property type="entry name" value="KH-I_Rrp4_eukar"/>
    <property type="match status" value="1"/>
</dbReference>
<dbReference type="Gene3D" id="2.40.50.100">
    <property type="match status" value="1"/>
</dbReference>
<dbReference type="SUPFAM" id="SSF50249">
    <property type="entry name" value="Nucleic acid-binding proteins"/>
    <property type="match status" value="1"/>
</dbReference>
<dbReference type="SUPFAM" id="SSF110324">
    <property type="entry name" value="Ribosomal L27 protein-like"/>
    <property type="match status" value="1"/>
</dbReference>
<keyword evidence="5" id="KW-0694">RNA-binding</keyword>
<evidence type="ECO:0000256" key="4">
    <source>
        <dbReference type="ARBA" id="ARBA00022835"/>
    </source>
</evidence>
<dbReference type="SUPFAM" id="SSF54791">
    <property type="entry name" value="Eukaryotic type KH-domain (KH-domain type I)"/>
    <property type="match status" value="1"/>
</dbReference>
<dbReference type="PANTHER" id="PTHR21321">
    <property type="entry name" value="PNAS-3 RELATED"/>
    <property type="match status" value="1"/>
</dbReference>
<dbReference type="InterPro" id="IPR004088">
    <property type="entry name" value="KH_dom_type_1"/>
</dbReference>
<evidence type="ECO:0000313" key="9">
    <source>
        <dbReference type="Proteomes" id="UP001152320"/>
    </source>
</evidence>
<reference evidence="8" key="1">
    <citation type="submission" date="2021-10" db="EMBL/GenBank/DDBJ databases">
        <title>Tropical sea cucumber genome reveals ecological adaptation and Cuvierian tubules defense mechanism.</title>
        <authorList>
            <person name="Chen T."/>
        </authorList>
    </citation>
    <scope>NUCLEOTIDE SEQUENCE</scope>
    <source>
        <strain evidence="8">Nanhai2018</strain>
        <tissue evidence="8">Muscle</tissue>
    </source>
</reference>
<protein>
    <submittedName>
        <fullName evidence="8">Exosome complex component RRP4</fullName>
    </submittedName>
</protein>
<evidence type="ECO:0000259" key="7">
    <source>
        <dbReference type="PROSITE" id="PS50126"/>
    </source>
</evidence>
<comment type="subcellular location">
    <subcellularLocation>
        <location evidence="1">Nucleus</location>
    </subcellularLocation>
</comment>
<dbReference type="GO" id="GO:0071034">
    <property type="term" value="P:CUT catabolic process"/>
    <property type="evidence" value="ECO:0007669"/>
    <property type="project" value="TreeGrafter"/>
</dbReference>
<dbReference type="GO" id="GO:0071051">
    <property type="term" value="P:poly(A)-dependent snoRNA 3'-end processing"/>
    <property type="evidence" value="ECO:0007669"/>
    <property type="project" value="TreeGrafter"/>
</dbReference>
<dbReference type="GO" id="GO:0000176">
    <property type="term" value="C:nuclear exosome (RNase complex)"/>
    <property type="evidence" value="ECO:0007669"/>
    <property type="project" value="TreeGrafter"/>
</dbReference>
<gene>
    <name evidence="8" type="ORF">HOLleu_17204</name>
</gene>
<keyword evidence="6" id="KW-0539">Nucleus</keyword>
<feature type="domain" description="S1 motif" evidence="7">
    <location>
        <begin position="264"/>
        <end position="342"/>
    </location>
</feature>
<keyword evidence="9" id="KW-1185">Reference proteome</keyword>
<accession>A0A9Q1C769</accession>
<dbReference type="PROSITE" id="PS50126">
    <property type="entry name" value="S1"/>
    <property type="match status" value="1"/>
</dbReference>
<name>A0A9Q1C769_HOLLE</name>
<dbReference type="GO" id="GO:0000177">
    <property type="term" value="C:cytoplasmic exosome (RNase complex)"/>
    <property type="evidence" value="ECO:0007669"/>
    <property type="project" value="TreeGrafter"/>
</dbReference>
<dbReference type="Proteomes" id="UP001152320">
    <property type="component" value="Chromosome 7"/>
</dbReference>
<dbReference type="InterPro" id="IPR025721">
    <property type="entry name" value="Exosome_cplx_N_dom"/>
</dbReference>
<dbReference type="OrthoDB" id="1650at2759"/>
<evidence type="ECO:0000256" key="3">
    <source>
        <dbReference type="ARBA" id="ARBA00022552"/>
    </source>
</evidence>
<evidence type="ECO:0000313" key="8">
    <source>
        <dbReference type="EMBL" id="KAJ8039473.1"/>
    </source>
</evidence>
<dbReference type="Pfam" id="PF15985">
    <property type="entry name" value="KH_6"/>
    <property type="match status" value="1"/>
</dbReference>
<dbReference type="Pfam" id="PF14382">
    <property type="entry name" value="ECR1_N"/>
    <property type="match status" value="1"/>
</dbReference>
<dbReference type="CDD" id="cd05789">
    <property type="entry name" value="S1_Rrp4"/>
    <property type="match status" value="1"/>
</dbReference>
<dbReference type="GO" id="GO:0000467">
    <property type="term" value="P:exonucleolytic trimming to generate mature 3'-end of 5.8S rRNA from tricistronic rRNA transcript (SSU-rRNA, 5.8S rRNA, LSU-rRNA)"/>
    <property type="evidence" value="ECO:0007669"/>
    <property type="project" value="TreeGrafter"/>
</dbReference>
<dbReference type="InterPro" id="IPR048565">
    <property type="entry name" value="S1_RRP4"/>
</dbReference>